<evidence type="ECO:0000313" key="3">
    <source>
        <dbReference type="EMBL" id="SDG46791.1"/>
    </source>
</evidence>
<dbReference type="PANTHER" id="PTHR33295:SF8">
    <property type="entry name" value="AAA+ ATPASE DOMAIN-CONTAINING PROTEIN"/>
    <property type="match status" value="1"/>
</dbReference>
<sequence length="434" mass="50976">MPTLSYFQYKCIMAITKETFRTLIHEGQEEIRDVELYNRPFDFEENGRYVLVGVRQAGKSYMLYKRARQMMEAGYQLEDMVYINFDDERLMGMKADELDLILQAYQSVYNHVPVLFFDEIQNVEGWEHFARRLANKKYHVYITGSNAKMLSRDIQTVLGGRFFDALIYPYTFSEYLEAKEIILEKEWQYGSQRAVVQQSFADYMKWGGFPELLLFRNKRNWLNGLYEKILLGDIIQRNKVKNEMALRLTMKRLAENVMQPISYNRVANLIRSTGTNIAVSSVSDYVRYAQEACMLFSLENYASKFVEKETVKKHYFVDNGLLSIFLFNGDTALLENLCAIHLRKRYGEELCYYNRNVEVDFLIAEEGYAIQASYSIYGEGMQDTFERETKALKQLDTFLSLKRMVIVTNDEEGTVPLENGKQIEVIPAWKWLLE</sequence>
<dbReference type="Pfam" id="PF13635">
    <property type="entry name" value="DUF4143"/>
    <property type="match status" value="1"/>
</dbReference>
<dbReference type="SUPFAM" id="SSF52540">
    <property type="entry name" value="P-loop containing nucleoside triphosphate hydrolases"/>
    <property type="match status" value="1"/>
</dbReference>
<organism evidence="3 4">
    <name type="scientific">Prevotella communis</name>
    <dbReference type="NCBI Taxonomy" id="2913614"/>
    <lineage>
        <taxon>Bacteria</taxon>
        <taxon>Pseudomonadati</taxon>
        <taxon>Bacteroidota</taxon>
        <taxon>Bacteroidia</taxon>
        <taxon>Bacteroidales</taxon>
        <taxon>Prevotellaceae</taxon>
        <taxon>Prevotella</taxon>
    </lineage>
</organism>
<evidence type="ECO:0000259" key="2">
    <source>
        <dbReference type="Pfam" id="PF13635"/>
    </source>
</evidence>
<proteinExistence type="predicted"/>
<accession>A0A1G7UHS0</accession>
<evidence type="ECO:0000313" key="4">
    <source>
        <dbReference type="Proteomes" id="UP000198779"/>
    </source>
</evidence>
<dbReference type="PANTHER" id="PTHR33295">
    <property type="entry name" value="ATPASE"/>
    <property type="match status" value="1"/>
</dbReference>
<protein>
    <recommendedName>
        <fullName evidence="5">AAA domain-containing protein</fullName>
    </recommendedName>
</protein>
<reference evidence="4" key="1">
    <citation type="submission" date="2016-10" db="EMBL/GenBank/DDBJ databases">
        <authorList>
            <person name="Varghese N."/>
            <person name="Submissions S."/>
        </authorList>
    </citation>
    <scope>NUCLEOTIDE SEQUENCE [LARGE SCALE GENOMIC DNA]</scope>
    <source>
        <strain evidence="4">BP1-148</strain>
    </source>
</reference>
<evidence type="ECO:0000259" key="1">
    <source>
        <dbReference type="Pfam" id="PF13173"/>
    </source>
</evidence>
<dbReference type="AlphaFoldDB" id="A0A1G7UHS0"/>
<feature type="domain" description="DUF4143" evidence="2">
    <location>
        <begin position="233"/>
        <end position="367"/>
    </location>
</feature>
<dbReference type="STRING" id="645274.SAMN04487901_104127"/>
<dbReference type="InterPro" id="IPR027417">
    <property type="entry name" value="P-loop_NTPase"/>
</dbReference>
<dbReference type="Pfam" id="PF13173">
    <property type="entry name" value="AAA_14"/>
    <property type="match status" value="1"/>
</dbReference>
<name>A0A1G7UHS0_9BACT</name>
<dbReference type="InterPro" id="IPR025420">
    <property type="entry name" value="DUF4143"/>
</dbReference>
<evidence type="ECO:0008006" key="5">
    <source>
        <dbReference type="Google" id="ProtNLM"/>
    </source>
</evidence>
<dbReference type="EMBL" id="FNCQ01000004">
    <property type="protein sequence ID" value="SDG46791.1"/>
    <property type="molecule type" value="Genomic_DNA"/>
</dbReference>
<gene>
    <name evidence="3" type="ORF">SAMN04487901_104127</name>
</gene>
<dbReference type="Proteomes" id="UP000198779">
    <property type="component" value="Unassembled WGS sequence"/>
</dbReference>
<feature type="domain" description="AAA" evidence="1">
    <location>
        <begin position="49"/>
        <end position="176"/>
    </location>
</feature>
<keyword evidence="4" id="KW-1185">Reference proteome</keyword>
<dbReference type="InterPro" id="IPR041682">
    <property type="entry name" value="AAA_14"/>
</dbReference>